<dbReference type="RefSeq" id="WP_009780058.1">
    <property type="nucleotide sequence ID" value="NZ_CH672395.1"/>
</dbReference>
<organism evidence="1 2">
    <name type="scientific">Leeuwenhoekiella blandensis (strain CECT 7118 / CCUG 51940 / KCTC 22103 / MED217)</name>
    <name type="common">Flavobacterium sp. (strain MED217)</name>
    <dbReference type="NCBI Taxonomy" id="398720"/>
    <lineage>
        <taxon>Bacteria</taxon>
        <taxon>Pseudomonadati</taxon>
        <taxon>Bacteroidota</taxon>
        <taxon>Flavobacteriia</taxon>
        <taxon>Flavobacteriales</taxon>
        <taxon>Flavobacteriaceae</taxon>
        <taxon>Leeuwenhoekiella</taxon>
    </lineage>
</organism>
<dbReference type="OrthoDB" id="1441638at2"/>
<keyword evidence="2" id="KW-1185">Reference proteome</keyword>
<proteinExistence type="predicted"/>
<evidence type="ECO:0000313" key="1">
    <source>
        <dbReference type="EMBL" id="EAQ48555.1"/>
    </source>
</evidence>
<comment type="caution">
    <text evidence="1">The sequence shown here is derived from an EMBL/GenBank/DDBJ whole genome shotgun (WGS) entry which is preliminary data.</text>
</comment>
<name>A3XPG9_LEEBM</name>
<accession>A3XPG9</accession>
<dbReference type="EMBL" id="AANC01000007">
    <property type="protein sequence ID" value="EAQ48555.1"/>
    <property type="molecule type" value="Genomic_DNA"/>
</dbReference>
<dbReference type="AlphaFoldDB" id="A3XPG9"/>
<dbReference type="Proteomes" id="UP000001601">
    <property type="component" value="Unassembled WGS sequence"/>
</dbReference>
<evidence type="ECO:0000313" key="2">
    <source>
        <dbReference type="Proteomes" id="UP000001601"/>
    </source>
</evidence>
<dbReference type="HOGENOM" id="CLU_153139_0_0_10"/>
<reference evidence="1 2" key="1">
    <citation type="journal article" date="2007" name="Nature">
        <title>Light stimulates growth of proteorhodopsin-containing marine Flavobacteria.</title>
        <authorList>
            <person name="Gomez-Consarnau L."/>
            <person name="Gonzalez J.M."/>
            <person name="Coll-Llado M."/>
            <person name="Gourdon P."/>
            <person name="Pascher T."/>
            <person name="Neutze R."/>
            <person name="Pedros-Alio C."/>
            <person name="Pinhassi J."/>
        </authorList>
    </citation>
    <scope>NUCLEOTIDE SEQUENCE [LARGE SCALE GENOMIC DNA]</scope>
    <source>
        <strain evidence="1 2">MED217</strain>
    </source>
</reference>
<gene>
    <name evidence="1" type="ORF">MED217_08410</name>
</gene>
<dbReference type="eggNOG" id="ENOG5032UGQ">
    <property type="taxonomic scope" value="Bacteria"/>
</dbReference>
<protein>
    <submittedName>
        <fullName evidence="1">Uncharacterized protein</fullName>
    </submittedName>
</protein>
<sequence>MKNPKAIKLINKLIDDVEHNGIITNTAVEDLQSLRPYAVEEKRPLLAKTIRLTFEHIEAYQTFDIPIPEEEPVEGYEEEFETEEGTFDPAESLLYLLNLIAEPENKTNRLDLRAYVEAMQEYAEEH</sequence>